<proteinExistence type="predicted"/>
<dbReference type="Proteomes" id="UP000217211">
    <property type="component" value="Chromosome"/>
</dbReference>
<accession>A0A249PBK7</accession>
<evidence type="ECO:0000256" key="1">
    <source>
        <dbReference type="SAM" id="MobiDB-lite"/>
    </source>
</evidence>
<gene>
    <name evidence="2" type="ORF">SJ05684_c12030</name>
</gene>
<reference evidence="2 3" key="1">
    <citation type="submission" date="2017-08" db="EMBL/GenBank/DDBJ databases">
        <title>Multipartite genome sequences of Sinorhizobium species nodulating soybeans.</title>
        <authorList>
            <person name="Tian C.F."/>
        </authorList>
    </citation>
    <scope>NUCLEOTIDE SEQUENCE [LARGE SCALE GENOMIC DNA]</scope>
    <source>
        <strain evidence="2 3">CCBAU 05684</strain>
    </source>
</reference>
<keyword evidence="3" id="KW-1185">Reference proteome</keyword>
<sequence length="99" mass="11251">MNAAPKEFRRRARVQIGFREKKGKRAARASTDHLRANLVQRRAPFGMHKGRCNSLKHASCFPKIGSDFGPMRQETCRLHSRAAHATCTKTWSGASFRVR</sequence>
<dbReference type="EMBL" id="CP023067">
    <property type="protein sequence ID" value="ASY62659.1"/>
    <property type="molecule type" value="Genomic_DNA"/>
</dbReference>
<dbReference type="AlphaFoldDB" id="A0A249PBK7"/>
<protein>
    <submittedName>
        <fullName evidence="2">Uncharacterized protein</fullName>
    </submittedName>
</protein>
<name>A0A249PBK7_9HYPH</name>
<evidence type="ECO:0000313" key="2">
    <source>
        <dbReference type="EMBL" id="ASY62659.1"/>
    </source>
</evidence>
<organism evidence="2 3">
    <name type="scientific">Sinorhizobium sojae CCBAU 05684</name>
    <dbReference type="NCBI Taxonomy" id="716928"/>
    <lineage>
        <taxon>Bacteria</taxon>
        <taxon>Pseudomonadati</taxon>
        <taxon>Pseudomonadota</taxon>
        <taxon>Alphaproteobacteria</taxon>
        <taxon>Hyphomicrobiales</taxon>
        <taxon>Rhizobiaceae</taxon>
        <taxon>Sinorhizobium/Ensifer group</taxon>
        <taxon>Sinorhizobium</taxon>
    </lineage>
</organism>
<evidence type="ECO:0000313" key="3">
    <source>
        <dbReference type="Proteomes" id="UP000217211"/>
    </source>
</evidence>
<dbReference type="KEGG" id="esj:SJ05684_c12030"/>
<feature type="region of interest" description="Disordered" evidence="1">
    <location>
        <begin position="1"/>
        <end position="29"/>
    </location>
</feature>